<feature type="binding site" evidence="19">
    <location>
        <begin position="7"/>
        <end position="14"/>
    </location>
    <ligand>
        <name>GTP</name>
        <dbReference type="ChEBI" id="CHEBI:37565"/>
    </ligand>
</feature>
<dbReference type="STRING" id="645991.Sgly_2902"/>
<keyword evidence="13" id="KW-0418">Kinase</keyword>
<comment type="catalytic activity">
    <reaction evidence="3">
        <text>adenosylcob(III)inamide + GTP = adenosylcob(III)inamide phosphate + GDP + H(+)</text>
        <dbReference type="Rhea" id="RHEA:15765"/>
        <dbReference type="ChEBI" id="CHEBI:2480"/>
        <dbReference type="ChEBI" id="CHEBI:15378"/>
        <dbReference type="ChEBI" id="CHEBI:37565"/>
        <dbReference type="ChEBI" id="CHEBI:58189"/>
        <dbReference type="ChEBI" id="CHEBI:58502"/>
        <dbReference type="EC" id="2.7.1.156"/>
    </reaction>
</comment>
<evidence type="ECO:0000256" key="2">
    <source>
        <dbReference type="ARBA" id="ARBA00000711"/>
    </source>
</evidence>
<comment type="function">
    <text evidence="4">Catalyzes ATP-dependent phosphorylation of adenosylcobinamide and addition of GMP to adenosylcobinamide phosphate.</text>
</comment>
<evidence type="ECO:0000256" key="19">
    <source>
        <dbReference type="PIRSR" id="PIRSR006135-2"/>
    </source>
</evidence>
<dbReference type="GO" id="GO:0005525">
    <property type="term" value="F:GTP binding"/>
    <property type="evidence" value="ECO:0007669"/>
    <property type="project" value="UniProtKB-KW"/>
</dbReference>
<keyword evidence="21" id="KW-1185">Reference proteome</keyword>
<dbReference type="GO" id="GO:0043752">
    <property type="term" value="F:adenosylcobinamide kinase activity"/>
    <property type="evidence" value="ECO:0007669"/>
    <property type="project" value="UniProtKB-EC"/>
</dbReference>
<proteinExistence type="inferred from homology"/>
<feature type="binding site" evidence="19">
    <location>
        <position position="84"/>
    </location>
    <ligand>
        <name>GTP</name>
        <dbReference type="ChEBI" id="CHEBI:37565"/>
    </ligand>
</feature>
<comment type="catalytic activity">
    <reaction evidence="2">
        <text>adenosylcob(III)inamide phosphate + GTP + H(+) = adenosylcob(III)inamide-GDP + diphosphate</text>
        <dbReference type="Rhea" id="RHEA:22712"/>
        <dbReference type="ChEBI" id="CHEBI:15378"/>
        <dbReference type="ChEBI" id="CHEBI:33019"/>
        <dbReference type="ChEBI" id="CHEBI:37565"/>
        <dbReference type="ChEBI" id="CHEBI:58502"/>
        <dbReference type="ChEBI" id="CHEBI:60487"/>
        <dbReference type="EC" id="2.7.7.62"/>
    </reaction>
</comment>
<name>F0SZ53_SYNGF</name>
<feature type="binding site" evidence="19">
    <location>
        <begin position="34"/>
        <end position="36"/>
    </location>
    <ligand>
        <name>GTP</name>
        <dbReference type="ChEBI" id="CHEBI:37565"/>
    </ligand>
</feature>
<comment type="pathway">
    <text evidence="5">Cofactor biosynthesis; adenosylcobalamin biosynthesis; adenosylcobalamin from cob(II)yrinate a,c-diamide: step 6/7.</text>
</comment>
<evidence type="ECO:0000313" key="21">
    <source>
        <dbReference type="Proteomes" id="UP000007488"/>
    </source>
</evidence>
<evidence type="ECO:0000256" key="18">
    <source>
        <dbReference type="PIRSR" id="PIRSR006135-1"/>
    </source>
</evidence>
<sequence length="192" mass="21665">MLIFISGGVRSGKSALGEKLAAALAKERRKIYLATARDEDKEMAERICLHRRQRADKGFISVDRSVNITGDIPFFQPEDTVLLDCLGILLANELFCADRNPRQPAVVGKRILKEIISLNRRVSNLIIVSNELFSDGIEYDRPVEDYIRTLARLHREIVLHGDIAIECVYTGYQCHKGKTRLEACWSGPNPLN</sequence>
<dbReference type="AlphaFoldDB" id="F0SZ53"/>
<reference evidence="21" key="2">
    <citation type="submission" date="2011-02" db="EMBL/GenBank/DDBJ databases">
        <title>The complete genome of Syntrophobotulus glycolicus DSM 8271.</title>
        <authorList>
            <person name="Lucas S."/>
            <person name="Copeland A."/>
            <person name="Lapidus A."/>
            <person name="Bruce D."/>
            <person name="Goodwin L."/>
            <person name="Pitluck S."/>
            <person name="Kyrpides N."/>
            <person name="Mavromatis K."/>
            <person name="Pagani I."/>
            <person name="Ivanova N."/>
            <person name="Mikhailova N."/>
            <person name="Chertkov O."/>
            <person name="Held B."/>
            <person name="Detter J.C."/>
            <person name="Tapia R."/>
            <person name="Han C."/>
            <person name="Land M."/>
            <person name="Hauser L."/>
            <person name="Markowitz V."/>
            <person name="Cheng J.-F."/>
            <person name="Hugenholtz P."/>
            <person name="Woyke T."/>
            <person name="Wu D."/>
            <person name="Spring S."/>
            <person name="Schroeder M."/>
            <person name="Brambilla E."/>
            <person name="Klenk H.-P."/>
            <person name="Eisen J.A."/>
        </authorList>
    </citation>
    <scope>NUCLEOTIDE SEQUENCE [LARGE SCALE GENOMIC DNA]</scope>
    <source>
        <strain evidence="21">DSM 8271 / FlGlyR</strain>
    </source>
</reference>
<reference evidence="20 21" key="1">
    <citation type="journal article" date="2011" name="Stand. Genomic Sci.">
        <title>Complete genome sequence of Syntrophobotulus glycolicus type strain (FlGlyR).</title>
        <authorList>
            <person name="Han C."/>
            <person name="Mwirichia R."/>
            <person name="Chertkov O."/>
            <person name="Held B."/>
            <person name="Lapidus A."/>
            <person name="Nolan M."/>
            <person name="Lucas S."/>
            <person name="Hammon N."/>
            <person name="Deshpande S."/>
            <person name="Cheng J.F."/>
            <person name="Tapia R."/>
            <person name="Goodwin L."/>
            <person name="Pitluck S."/>
            <person name="Huntemann M."/>
            <person name="Liolios K."/>
            <person name="Ivanova N."/>
            <person name="Pagani I."/>
            <person name="Mavromatis K."/>
            <person name="Ovchinikova G."/>
            <person name="Pati A."/>
            <person name="Chen A."/>
            <person name="Palaniappan K."/>
            <person name="Land M."/>
            <person name="Hauser L."/>
            <person name="Brambilla E.M."/>
            <person name="Rohde M."/>
            <person name="Spring S."/>
            <person name="Sikorski J."/>
            <person name="Goker M."/>
            <person name="Woyke T."/>
            <person name="Bristow J."/>
            <person name="Eisen J.A."/>
            <person name="Markowitz V."/>
            <person name="Hugenholtz P."/>
            <person name="Kyrpides N.C."/>
            <person name="Klenk H.P."/>
            <person name="Detter J.C."/>
        </authorList>
    </citation>
    <scope>NUCLEOTIDE SEQUENCE [LARGE SCALE GENOMIC DNA]</scope>
    <source>
        <strain evidence="21">DSM 8271 / FlGlyR</strain>
    </source>
</reference>
<dbReference type="KEGG" id="sgy:Sgly_2902"/>
<accession>F0SZ53</accession>
<keyword evidence="10" id="KW-0169">Cobalamin biosynthesis</keyword>
<keyword evidence="15 19" id="KW-0342">GTP-binding</keyword>
<comment type="pathway">
    <text evidence="6">Cofactor biosynthesis; adenosylcobalamin biosynthesis; adenosylcobalamin from cob(II)yrinate a,c-diamide: step 5/7.</text>
</comment>
<evidence type="ECO:0000256" key="7">
    <source>
        <dbReference type="ARBA" id="ARBA00007490"/>
    </source>
</evidence>
<keyword evidence="14" id="KW-0067">ATP-binding</keyword>
<dbReference type="EC" id="2.7.1.156" evidence="8"/>
<dbReference type="UniPathway" id="UPA00148">
    <property type="reaction ID" value="UER00236"/>
</dbReference>
<comment type="similarity">
    <text evidence="7">Belongs to the CobU/CobP family.</text>
</comment>
<evidence type="ECO:0000256" key="4">
    <source>
        <dbReference type="ARBA" id="ARBA00003889"/>
    </source>
</evidence>
<protein>
    <recommendedName>
        <fullName evidence="16">Adenosylcobinamide kinase</fullName>
        <ecNumber evidence="8">2.7.1.156</ecNumber>
        <ecNumber evidence="9">2.7.7.62</ecNumber>
    </recommendedName>
    <alternativeName>
        <fullName evidence="17">Adenosylcobinamide-phosphate guanylyltransferase</fullName>
    </alternativeName>
</protein>
<evidence type="ECO:0000256" key="11">
    <source>
        <dbReference type="ARBA" id="ARBA00022679"/>
    </source>
</evidence>
<dbReference type="GO" id="GO:0009236">
    <property type="term" value="P:cobalamin biosynthetic process"/>
    <property type="evidence" value="ECO:0007669"/>
    <property type="project" value="UniProtKB-UniPathway"/>
</dbReference>
<evidence type="ECO:0000256" key="1">
    <source>
        <dbReference type="ARBA" id="ARBA00000312"/>
    </source>
</evidence>
<dbReference type="OrthoDB" id="9799422at2"/>
<dbReference type="EMBL" id="CP002547">
    <property type="protein sequence ID" value="ADY57171.1"/>
    <property type="molecule type" value="Genomic_DNA"/>
</dbReference>
<evidence type="ECO:0000256" key="12">
    <source>
        <dbReference type="ARBA" id="ARBA00022741"/>
    </source>
</evidence>
<evidence type="ECO:0000256" key="3">
    <source>
        <dbReference type="ARBA" id="ARBA00001522"/>
    </source>
</evidence>
<dbReference type="Gene3D" id="3.40.50.300">
    <property type="entry name" value="P-loop containing nucleotide triphosphate hydrolases"/>
    <property type="match status" value="1"/>
</dbReference>
<feature type="active site" description="GMP-histidine intermediate" evidence="18">
    <location>
        <position position="50"/>
    </location>
</feature>
<evidence type="ECO:0000256" key="8">
    <source>
        <dbReference type="ARBA" id="ARBA00012016"/>
    </source>
</evidence>
<evidence type="ECO:0000256" key="15">
    <source>
        <dbReference type="ARBA" id="ARBA00023134"/>
    </source>
</evidence>
<dbReference type="EC" id="2.7.7.62" evidence="9"/>
<evidence type="ECO:0000256" key="5">
    <source>
        <dbReference type="ARBA" id="ARBA00004692"/>
    </source>
</evidence>
<dbReference type="InterPro" id="IPR027417">
    <property type="entry name" value="P-loop_NTPase"/>
</dbReference>
<feature type="binding site" evidence="19">
    <location>
        <begin position="51"/>
        <end position="54"/>
    </location>
    <ligand>
        <name>GTP</name>
        <dbReference type="ChEBI" id="CHEBI:37565"/>
    </ligand>
</feature>
<evidence type="ECO:0000256" key="10">
    <source>
        <dbReference type="ARBA" id="ARBA00022573"/>
    </source>
</evidence>
<organism evidence="20 21">
    <name type="scientific">Syntrophobotulus glycolicus (strain DSM 8271 / FlGlyR)</name>
    <dbReference type="NCBI Taxonomy" id="645991"/>
    <lineage>
        <taxon>Bacteria</taxon>
        <taxon>Bacillati</taxon>
        <taxon>Bacillota</taxon>
        <taxon>Clostridia</taxon>
        <taxon>Eubacteriales</taxon>
        <taxon>Desulfitobacteriaceae</taxon>
        <taxon>Syntrophobotulus</taxon>
    </lineage>
</organism>
<evidence type="ECO:0000256" key="17">
    <source>
        <dbReference type="ARBA" id="ARBA00030571"/>
    </source>
</evidence>
<comment type="catalytic activity">
    <reaction evidence="1">
        <text>adenosylcob(III)inamide + ATP = adenosylcob(III)inamide phosphate + ADP + H(+)</text>
        <dbReference type="Rhea" id="RHEA:15769"/>
        <dbReference type="ChEBI" id="CHEBI:2480"/>
        <dbReference type="ChEBI" id="CHEBI:15378"/>
        <dbReference type="ChEBI" id="CHEBI:30616"/>
        <dbReference type="ChEBI" id="CHEBI:58502"/>
        <dbReference type="ChEBI" id="CHEBI:456216"/>
        <dbReference type="EC" id="2.7.1.156"/>
    </reaction>
</comment>
<gene>
    <name evidence="20" type="ordered locus">Sgly_2902</name>
</gene>
<dbReference type="GO" id="GO:0005524">
    <property type="term" value="F:ATP binding"/>
    <property type="evidence" value="ECO:0007669"/>
    <property type="project" value="UniProtKB-KW"/>
</dbReference>
<dbReference type="GO" id="GO:0008820">
    <property type="term" value="F:cobinamide phosphate guanylyltransferase activity"/>
    <property type="evidence" value="ECO:0007669"/>
    <property type="project" value="UniProtKB-EC"/>
</dbReference>
<dbReference type="SUPFAM" id="SSF52540">
    <property type="entry name" value="P-loop containing nucleoside triphosphate hydrolases"/>
    <property type="match status" value="1"/>
</dbReference>
<evidence type="ECO:0000256" key="16">
    <source>
        <dbReference type="ARBA" id="ARBA00029570"/>
    </source>
</evidence>
<dbReference type="PANTHER" id="PTHR34848">
    <property type="match status" value="1"/>
</dbReference>
<keyword evidence="12 19" id="KW-0547">Nucleotide-binding</keyword>
<evidence type="ECO:0000256" key="13">
    <source>
        <dbReference type="ARBA" id="ARBA00022777"/>
    </source>
</evidence>
<dbReference type="HOGENOM" id="CLU_094161_1_1_9"/>
<evidence type="ECO:0000256" key="14">
    <source>
        <dbReference type="ARBA" id="ARBA00022840"/>
    </source>
</evidence>
<keyword evidence="11" id="KW-0808">Transferase</keyword>
<dbReference type="Pfam" id="PF02283">
    <property type="entry name" value="CobU"/>
    <property type="match status" value="1"/>
</dbReference>
<dbReference type="PANTHER" id="PTHR34848:SF1">
    <property type="entry name" value="BIFUNCTIONAL ADENOSYLCOBALAMIN BIOSYNTHESIS PROTEIN COBU"/>
    <property type="match status" value="1"/>
</dbReference>
<dbReference type="PIRSF" id="PIRSF006135">
    <property type="entry name" value="CobU"/>
    <property type="match status" value="1"/>
</dbReference>
<dbReference type="InterPro" id="IPR003203">
    <property type="entry name" value="CobU/CobP"/>
</dbReference>
<evidence type="ECO:0000256" key="6">
    <source>
        <dbReference type="ARBA" id="ARBA00005159"/>
    </source>
</evidence>
<dbReference type="RefSeq" id="WP_013625991.1">
    <property type="nucleotide sequence ID" value="NC_015172.1"/>
</dbReference>
<dbReference type="eggNOG" id="COG2087">
    <property type="taxonomic scope" value="Bacteria"/>
</dbReference>
<evidence type="ECO:0000256" key="9">
    <source>
        <dbReference type="ARBA" id="ARBA00012523"/>
    </source>
</evidence>
<dbReference type="Proteomes" id="UP000007488">
    <property type="component" value="Chromosome"/>
</dbReference>
<evidence type="ECO:0000313" key="20">
    <source>
        <dbReference type="EMBL" id="ADY57171.1"/>
    </source>
</evidence>